<dbReference type="GO" id="GO:0003700">
    <property type="term" value="F:DNA-binding transcription factor activity"/>
    <property type="evidence" value="ECO:0007669"/>
    <property type="project" value="InterPro"/>
</dbReference>
<feature type="domain" description="HTH marR-type" evidence="1">
    <location>
        <begin position="10"/>
        <end position="143"/>
    </location>
</feature>
<dbReference type="Proteomes" id="UP000410984">
    <property type="component" value="Unassembled WGS sequence"/>
</dbReference>
<evidence type="ECO:0000313" key="3">
    <source>
        <dbReference type="Proteomes" id="UP000410984"/>
    </source>
</evidence>
<proteinExistence type="predicted"/>
<dbReference type="GO" id="GO:0006950">
    <property type="term" value="P:response to stress"/>
    <property type="evidence" value="ECO:0007669"/>
    <property type="project" value="TreeGrafter"/>
</dbReference>
<sequence length="157" mass="16676">MSDDSAIRATTALILEIFRANGALLAAGDRLVGEIGLTSARWQVLGAATLAAEPPTVARIAREMGQTRQGVQRTVNDLLRLGLVELAENPHHRRARLVTLTEAGRSAFAAASARQAPWAAAIGRGLDPGTLDTARTLLRTLGDRATNASRMPETEET</sequence>
<dbReference type="PANTHER" id="PTHR33164:SF43">
    <property type="entry name" value="HTH-TYPE TRANSCRIPTIONAL REPRESSOR YETL"/>
    <property type="match status" value="1"/>
</dbReference>
<keyword evidence="3" id="KW-1185">Reference proteome</keyword>
<dbReference type="Pfam" id="PF12802">
    <property type="entry name" value="MarR_2"/>
    <property type="match status" value="1"/>
</dbReference>
<evidence type="ECO:0000313" key="2">
    <source>
        <dbReference type="EMBL" id="VUD74036.1"/>
    </source>
</evidence>
<dbReference type="InterPro" id="IPR039422">
    <property type="entry name" value="MarR/SlyA-like"/>
</dbReference>
<dbReference type="AlphaFoldDB" id="A0A509EI19"/>
<dbReference type="InterPro" id="IPR036388">
    <property type="entry name" value="WH-like_DNA-bd_sf"/>
</dbReference>
<dbReference type="EMBL" id="CABFPH010000099">
    <property type="protein sequence ID" value="VUD74036.1"/>
    <property type="molecule type" value="Genomic_DNA"/>
</dbReference>
<organism evidence="2 3">
    <name type="scientific">Methylobacterium symbioticum</name>
    <dbReference type="NCBI Taxonomy" id="2584084"/>
    <lineage>
        <taxon>Bacteria</taxon>
        <taxon>Pseudomonadati</taxon>
        <taxon>Pseudomonadota</taxon>
        <taxon>Alphaproteobacteria</taxon>
        <taxon>Hyphomicrobiales</taxon>
        <taxon>Methylobacteriaceae</taxon>
        <taxon>Methylobacterium</taxon>
    </lineage>
</organism>
<evidence type="ECO:0000259" key="1">
    <source>
        <dbReference type="PROSITE" id="PS50995"/>
    </source>
</evidence>
<protein>
    <submittedName>
        <fullName evidence="2">Transcriptional activatory protein BadR</fullName>
    </submittedName>
</protein>
<dbReference type="InterPro" id="IPR000835">
    <property type="entry name" value="HTH_MarR-typ"/>
</dbReference>
<dbReference type="Gene3D" id="1.10.10.10">
    <property type="entry name" value="Winged helix-like DNA-binding domain superfamily/Winged helix DNA-binding domain"/>
    <property type="match status" value="1"/>
</dbReference>
<dbReference type="SMART" id="SM00347">
    <property type="entry name" value="HTH_MARR"/>
    <property type="match status" value="1"/>
</dbReference>
<dbReference type="PANTHER" id="PTHR33164">
    <property type="entry name" value="TRANSCRIPTIONAL REGULATOR, MARR FAMILY"/>
    <property type="match status" value="1"/>
</dbReference>
<dbReference type="SUPFAM" id="SSF46785">
    <property type="entry name" value="Winged helix' DNA-binding domain"/>
    <property type="match status" value="1"/>
</dbReference>
<dbReference type="RefSeq" id="WP_142585211.1">
    <property type="nucleotide sequence ID" value="NZ_CABFPH010000099.1"/>
</dbReference>
<gene>
    <name evidence="2" type="primary">badR</name>
    <name evidence="2" type="ORF">MET9862_04660</name>
</gene>
<dbReference type="OrthoDB" id="5511415at2"/>
<accession>A0A509EI19</accession>
<name>A0A509EI19_9HYPH</name>
<reference evidence="2 3" key="1">
    <citation type="submission" date="2019-06" db="EMBL/GenBank/DDBJ databases">
        <authorList>
            <person name="Rodrigo-Torres L."/>
            <person name="Arahal R. D."/>
            <person name="Lucena T."/>
        </authorList>
    </citation>
    <scope>NUCLEOTIDE SEQUENCE [LARGE SCALE GENOMIC DNA]</scope>
    <source>
        <strain evidence="2 3">SB0023/3</strain>
    </source>
</reference>
<dbReference type="InterPro" id="IPR036390">
    <property type="entry name" value="WH_DNA-bd_sf"/>
</dbReference>
<dbReference type="PROSITE" id="PS50995">
    <property type="entry name" value="HTH_MARR_2"/>
    <property type="match status" value="1"/>
</dbReference>